<evidence type="ECO:0000313" key="3">
    <source>
        <dbReference type="EMBL" id="NMH24997.1"/>
    </source>
</evidence>
<evidence type="ECO:0000313" key="4">
    <source>
        <dbReference type="Proteomes" id="UP000767947"/>
    </source>
</evidence>
<feature type="domain" description="DUF4296" evidence="2">
    <location>
        <begin position="24"/>
        <end position="105"/>
    </location>
</feature>
<dbReference type="Pfam" id="PF14129">
    <property type="entry name" value="DUF4296"/>
    <property type="match status" value="1"/>
</dbReference>
<dbReference type="RefSeq" id="WP_169523578.1">
    <property type="nucleotide sequence ID" value="NZ_JAAMPT010000205.1"/>
</dbReference>
<dbReference type="InterPro" id="IPR025381">
    <property type="entry name" value="DUF4296"/>
</dbReference>
<name>A0ABX1QS03_9FLAO</name>
<organism evidence="3 4">
    <name type="scientific">Flavobacterium solisilvae</name>
    <dbReference type="NCBI Taxonomy" id="1852019"/>
    <lineage>
        <taxon>Bacteria</taxon>
        <taxon>Pseudomonadati</taxon>
        <taxon>Bacteroidota</taxon>
        <taxon>Flavobacteriia</taxon>
        <taxon>Flavobacteriales</taxon>
        <taxon>Flavobacteriaceae</taxon>
        <taxon>Flavobacterium</taxon>
    </lineage>
</organism>
<reference evidence="3 4" key="1">
    <citation type="submission" date="2020-02" db="EMBL/GenBank/DDBJ databases">
        <title>Flavobacterium sp. genome.</title>
        <authorList>
            <person name="Jung H.S."/>
            <person name="Baek J.H."/>
            <person name="Jeon C.O."/>
        </authorList>
    </citation>
    <scope>NUCLEOTIDE SEQUENCE [LARGE SCALE GENOMIC DNA]</scope>
    <source>
        <strain evidence="3 4">SE-s27</strain>
    </source>
</reference>
<gene>
    <name evidence="3" type="ORF">G6042_06930</name>
</gene>
<accession>A0ABX1QS03</accession>
<protein>
    <submittedName>
        <fullName evidence="3">DUF4296 domain-containing protein</fullName>
    </submittedName>
</protein>
<dbReference type="Proteomes" id="UP000767947">
    <property type="component" value="Unassembled WGS sequence"/>
</dbReference>
<dbReference type="PROSITE" id="PS51257">
    <property type="entry name" value="PROKAR_LIPOPROTEIN"/>
    <property type="match status" value="1"/>
</dbReference>
<proteinExistence type="predicted"/>
<keyword evidence="4" id="KW-1185">Reference proteome</keyword>
<dbReference type="EMBL" id="JAAMPT010000205">
    <property type="protein sequence ID" value="NMH24997.1"/>
    <property type="molecule type" value="Genomic_DNA"/>
</dbReference>
<evidence type="ECO:0000259" key="2">
    <source>
        <dbReference type="Pfam" id="PF14129"/>
    </source>
</evidence>
<evidence type="ECO:0000256" key="1">
    <source>
        <dbReference type="SAM" id="MobiDB-lite"/>
    </source>
</evidence>
<comment type="caution">
    <text evidence="3">The sequence shown here is derived from an EMBL/GenBank/DDBJ whole genome shotgun (WGS) entry which is preliminary data.</text>
</comment>
<sequence length="127" mass="14621">MKKIIFFCLAIFAIGCNNSVIEKPSNLIEKDKMVDILYDISLLETVKTQGIKRGFTQEEINQYILKKYKIDSLQLVSSNKYYASDAEEYKKMFEKVKAKLDEDDKKVTGKTAEEKNSTENSDAPKVY</sequence>
<feature type="compositionally biased region" description="Basic and acidic residues" evidence="1">
    <location>
        <begin position="101"/>
        <end position="117"/>
    </location>
</feature>
<feature type="region of interest" description="Disordered" evidence="1">
    <location>
        <begin position="101"/>
        <end position="127"/>
    </location>
</feature>